<accession>A0A433JLZ7</accession>
<dbReference type="EMBL" id="RZGR01000002">
    <property type="protein sequence ID" value="RUQ91052.1"/>
    <property type="molecule type" value="Genomic_DNA"/>
</dbReference>
<evidence type="ECO:0000259" key="1">
    <source>
        <dbReference type="Pfam" id="PF13524"/>
    </source>
</evidence>
<dbReference type="Pfam" id="PF13524">
    <property type="entry name" value="Glyco_trans_1_2"/>
    <property type="match status" value="1"/>
</dbReference>
<keyword evidence="3" id="KW-1185">Reference proteome</keyword>
<gene>
    <name evidence="2" type="ORF">EKM59_00800</name>
</gene>
<proteinExistence type="predicted"/>
<name>A0A433JLZ7_9GAMM</name>
<dbReference type="OrthoDB" id="8756565at2"/>
<dbReference type="GO" id="GO:0016740">
    <property type="term" value="F:transferase activity"/>
    <property type="evidence" value="ECO:0007669"/>
    <property type="project" value="UniProtKB-KW"/>
</dbReference>
<feature type="domain" description="Spore protein YkvP/CgeB glycosyl transferase-like" evidence="1">
    <location>
        <begin position="212"/>
        <end position="327"/>
    </location>
</feature>
<reference evidence="2 3" key="1">
    <citation type="submission" date="2018-12" db="EMBL/GenBank/DDBJ databases">
        <title>Legionella sp,whole genome shotgun sequence.</title>
        <authorList>
            <person name="Wu H."/>
        </authorList>
    </citation>
    <scope>NUCLEOTIDE SEQUENCE [LARGE SCALE GENOMIC DNA]</scope>
    <source>
        <strain evidence="3">km714</strain>
    </source>
</reference>
<comment type="caution">
    <text evidence="2">The sequence shown here is derived from an EMBL/GenBank/DDBJ whole genome shotgun (WGS) entry which is preliminary data.</text>
</comment>
<dbReference type="Proteomes" id="UP000288012">
    <property type="component" value="Unassembled WGS sequence"/>
</dbReference>
<keyword evidence="2" id="KW-0808">Transferase</keyword>
<dbReference type="RefSeq" id="WP_126953230.1">
    <property type="nucleotide sequence ID" value="NZ_RZGR01000002.1"/>
</dbReference>
<organism evidence="2 3">
    <name type="scientific">Legionella septentrionalis</name>
    <dbReference type="NCBI Taxonomy" id="2498109"/>
    <lineage>
        <taxon>Bacteria</taxon>
        <taxon>Pseudomonadati</taxon>
        <taxon>Pseudomonadota</taxon>
        <taxon>Gammaproteobacteria</taxon>
        <taxon>Legionellales</taxon>
        <taxon>Legionellaceae</taxon>
        <taxon>Legionella</taxon>
    </lineage>
</organism>
<dbReference type="AlphaFoldDB" id="A0A433JLZ7"/>
<sequence length="330" mass="38798">MKNKKFKKLKIALIADEITAPCLSYECCVAQVTPQNYRLVFRWWKPDFLLVESAWNGYKRKWRKQIVKNPAADENKLRQVVEYAQFCGIPTVFWNKEDGVHFEDFIDKALLFEHIFTTDVNMIAEYKRRIRHQPVTVNLLMFAVQPAIHNPYPVAERFKQFCFVGSYTKNRHPERLKYQNLLFAAAQDFGLIIYDRNSYIKSDNYRLPAHIKATVKKRISHAKTGKIFKKYQAYLNINTVMNSPTMFSRRLIETLACASPIVSSPALAIEHYFKDYVYTVNTLEEAQEAFFKLSKPYDPKLCEQLMAGSQYILSQHTYEQRLEQMLDVIK</sequence>
<protein>
    <submittedName>
        <fullName evidence="2">Glycosyltransferase family 1 protein</fullName>
    </submittedName>
</protein>
<dbReference type="InterPro" id="IPR055259">
    <property type="entry name" value="YkvP/CgeB_Glyco_trans-like"/>
</dbReference>
<evidence type="ECO:0000313" key="2">
    <source>
        <dbReference type="EMBL" id="RUQ91052.1"/>
    </source>
</evidence>
<evidence type="ECO:0000313" key="3">
    <source>
        <dbReference type="Proteomes" id="UP000288012"/>
    </source>
</evidence>